<dbReference type="Pfam" id="PF03625">
    <property type="entry name" value="DUF302"/>
    <property type="match status" value="1"/>
</dbReference>
<sequence>MYGFKTTLSGSFSDAIERVTEELKKEGFGVLSDIDVQATLNTKLGLDYPAYRILGACNPAFANRALTTDIDIGLLLPCNVVVREETDGAVTVSFMDPVAVLELAEQNAVTDIAKQVRTRLEQVKKALESSGR</sequence>
<dbReference type="InterPro" id="IPR016796">
    <property type="entry name" value="UCP021774"/>
</dbReference>
<name>A0A450W2E6_9GAMM</name>
<evidence type="ECO:0000259" key="1">
    <source>
        <dbReference type="Pfam" id="PF03625"/>
    </source>
</evidence>
<feature type="domain" description="DUF302" evidence="1">
    <location>
        <begin position="34"/>
        <end position="97"/>
    </location>
</feature>
<dbReference type="InterPro" id="IPR005180">
    <property type="entry name" value="DUF302"/>
</dbReference>
<dbReference type="CDD" id="cd14797">
    <property type="entry name" value="DUF302"/>
    <property type="match status" value="1"/>
</dbReference>
<dbReference type="EMBL" id="CAADFK010000020">
    <property type="protein sequence ID" value="VFK11172.1"/>
    <property type="molecule type" value="Genomic_DNA"/>
</dbReference>
<proteinExistence type="predicted"/>
<dbReference type="PIRSF" id="PIRSF021774">
    <property type="entry name" value="UCP021774"/>
    <property type="match status" value="1"/>
</dbReference>
<protein>
    <submittedName>
        <fullName evidence="2">Uncharacterized conserved protein, DUF302 family</fullName>
    </submittedName>
</protein>
<evidence type="ECO:0000313" key="2">
    <source>
        <dbReference type="EMBL" id="VFK11172.1"/>
    </source>
</evidence>
<dbReference type="AlphaFoldDB" id="A0A450W2E6"/>
<accession>A0A450W2E6</accession>
<dbReference type="PANTHER" id="PTHR38342">
    <property type="entry name" value="SLR5037 PROTEIN"/>
    <property type="match status" value="1"/>
</dbReference>
<dbReference type="PANTHER" id="PTHR38342:SF1">
    <property type="entry name" value="SLR5037 PROTEIN"/>
    <property type="match status" value="1"/>
</dbReference>
<dbReference type="InterPro" id="IPR035923">
    <property type="entry name" value="TT1751-like_sf"/>
</dbReference>
<dbReference type="SUPFAM" id="SSF103247">
    <property type="entry name" value="TT1751-like"/>
    <property type="match status" value="1"/>
</dbReference>
<reference evidence="2" key="1">
    <citation type="submission" date="2019-02" db="EMBL/GenBank/DDBJ databases">
        <authorList>
            <person name="Gruber-Vodicka R. H."/>
            <person name="Seah K. B. B."/>
        </authorList>
    </citation>
    <scope>NUCLEOTIDE SEQUENCE</scope>
    <source>
        <strain evidence="2">BECK_S313</strain>
    </source>
</reference>
<gene>
    <name evidence="2" type="ORF">BECKLPF1236B_GA0070989_102025</name>
</gene>
<dbReference type="Gene3D" id="3.30.310.70">
    <property type="entry name" value="TT1751-like domain"/>
    <property type="match status" value="1"/>
</dbReference>
<organism evidence="2">
    <name type="scientific">Candidatus Kentrum sp. LPFa</name>
    <dbReference type="NCBI Taxonomy" id="2126335"/>
    <lineage>
        <taxon>Bacteria</taxon>
        <taxon>Pseudomonadati</taxon>
        <taxon>Pseudomonadota</taxon>
        <taxon>Gammaproteobacteria</taxon>
        <taxon>Candidatus Kentrum</taxon>
    </lineage>
</organism>